<protein>
    <submittedName>
        <fullName evidence="1">Uncharacterized protein</fullName>
    </submittedName>
</protein>
<accession>A0A3S8UP55</accession>
<reference evidence="1 2" key="1">
    <citation type="submission" date="2018-12" db="EMBL/GenBank/DDBJ databases">
        <authorList>
            <person name="Li S."/>
            <person name="Yang R."/>
            <person name="Chen G."/>
            <person name="Zou L."/>
            <person name="Zhang C."/>
            <person name="Chen Y."/>
            <person name="Liu Z."/>
            <person name="Li Y."/>
            <person name="Yan Y."/>
            <person name="Huang M."/>
            <person name="Chen T."/>
        </authorList>
    </citation>
    <scope>NUCLEOTIDE SEQUENCE [LARGE SCALE GENOMIC DNA]</scope>
    <source>
        <strain evidence="1 2">1257</strain>
    </source>
</reference>
<evidence type="ECO:0000313" key="2">
    <source>
        <dbReference type="Proteomes" id="UP000268230"/>
    </source>
</evidence>
<sequence>MEYLKIEIEEEIKANSIKVERVEEVELRGLLDYLDLNFYGGCGNLDSFYIQRACRYYDENFWRGISKHPEEFVYLLVVDEKWHAWKFEGKEGLQLLINKTTAFRFWLLDATRRVLVYFGDSDCVHWSQVE</sequence>
<organism evidence="1 2">
    <name type="scientific">Pseudomonas entomophila</name>
    <dbReference type="NCBI Taxonomy" id="312306"/>
    <lineage>
        <taxon>Bacteria</taxon>
        <taxon>Pseudomonadati</taxon>
        <taxon>Pseudomonadota</taxon>
        <taxon>Gammaproteobacteria</taxon>
        <taxon>Pseudomonadales</taxon>
        <taxon>Pseudomonadaceae</taxon>
        <taxon>Pseudomonas</taxon>
    </lineage>
</organism>
<proteinExistence type="predicted"/>
<name>A0A3S8UP55_9PSED</name>
<evidence type="ECO:0000313" key="1">
    <source>
        <dbReference type="EMBL" id="AZL70013.1"/>
    </source>
</evidence>
<dbReference type="EMBL" id="CP034338">
    <property type="protein sequence ID" value="AZL70013.1"/>
    <property type="molecule type" value="Genomic_DNA"/>
</dbReference>
<dbReference type="AlphaFoldDB" id="A0A3S8UP55"/>
<dbReference type="Proteomes" id="UP000268230">
    <property type="component" value="Chromosome"/>
</dbReference>
<gene>
    <name evidence="1" type="ORF">EJA05_20805</name>
</gene>
<dbReference type="OrthoDB" id="6975807at2"/>
<dbReference type="KEGG" id="pory:EJA05_20805"/>